<sequence length="483" mass="54509">MRSTARIFATLAAIEALSLLGFLYPQFAFTFFVFVAVGTAVLAFLYPRDFLYVTFVELAVGGMGYLFSAHIGGFTVSIRLAFFVIACAVALYHGIKNRTLYTVTESALWGKWIWLAFFMAFGVIHGLLRGYNPRAVFFDFNAYFFLVYIWVWSVLMRTREDLDALKPYALAAVSFLAFKTALIYFVFTHAVPLNVPLIYKWIRDTGVGELTPAQGGFYRVFFQSHIYLIIGWIYVMIALLKEKAHMRRWLLWGFSSFVVSALIMSLSRSFALGLVSAAGGMLFVSLVFWRFTMRETLHSAALMIASVFGGVLIVLAITFWPYPPRNPFSLSDAWGTRFTYDAAASSRWAELSPLWNAVKDDWLLGAGFGKNITYISNDPRARAENPSGEYTTSAFEWGYLDIWLKMGFFGLLVYLIILKNVFIGLFKSAHACVLRGTWKGVLFPTTLMFSVVTLAVIHVFTPYLNHPLGFGVVILAAVWLDKK</sequence>
<organism evidence="2 3">
    <name type="scientific">Candidatus Magasanikbacteria bacterium GW2011_GWC2_45_8</name>
    <dbReference type="NCBI Taxonomy" id="1619050"/>
    <lineage>
        <taxon>Bacteria</taxon>
        <taxon>Candidatus Magasanikiibacteriota</taxon>
    </lineage>
</organism>
<feature type="transmembrane region" description="Helical" evidence="1">
    <location>
        <begin position="74"/>
        <end position="95"/>
    </location>
</feature>
<feature type="transmembrane region" description="Helical" evidence="1">
    <location>
        <begin position="272"/>
        <end position="289"/>
    </location>
</feature>
<feature type="transmembrane region" description="Helical" evidence="1">
    <location>
        <begin position="301"/>
        <end position="322"/>
    </location>
</feature>
<keyword evidence="1" id="KW-1133">Transmembrane helix</keyword>
<evidence type="ECO:0000256" key="1">
    <source>
        <dbReference type="SAM" id="Phobius"/>
    </source>
</evidence>
<keyword evidence="1" id="KW-0812">Transmembrane</keyword>
<dbReference type="STRING" id="1619050.UX20_C0006G0019"/>
<feature type="transmembrane region" description="Helical" evidence="1">
    <location>
        <begin position="249"/>
        <end position="266"/>
    </location>
</feature>
<evidence type="ECO:0000313" key="3">
    <source>
        <dbReference type="Proteomes" id="UP000034911"/>
    </source>
</evidence>
<comment type="caution">
    <text evidence="2">The sequence shown here is derived from an EMBL/GenBank/DDBJ whole genome shotgun (WGS) entry which is preliminary data.</text>
</comment>
<reference evidence="2 3" key="1">
    <citation type="journal article" date="2015" name="Nature">
        <title>rRNA introns, odd ribosomes, and small enigmatic genomes across a large radiation of phyla.</title>
        <authorList>
            <person name="Brown C.T."/>
            <person name="Hug L.A."/>
            <person name="Thomas B.C."/>
            <person name="Sharon I."/>
            <person name="Castelle C.J."/>
            <person name="Singh A."/>
            <person name="Wilkins M.J."/>
            <person name="Williams K.H."/>
            <person name="Banfield J.F."/>
        </authorList>
    </citation>
    <scope>NUCLEOTIDE SEQUENCE [LARGE SCALE GENOMIC DNA]</scope>
</reference>
<dbReference type="EMBL" id="LCLH01000006">
    <property type="protein sequence ID" value="KKU14117.1"/>
    <property type="molecule type" value="Genomic_DNA"/>
</dbReference>
<gene>
    <name evidence="2" type="ORF">UX20_C0006G0019</name>
</gene>
<feature type="transmembrane region" description="Helical" evidence="1">
    <location>
        <begin position="220"/>
        <end position="240"/>
    </location>
</feature>
<evidence type="ECO:0008006" key="4">
    <source>
        <dbReference type="Google" id="ProtNLM"/>
    </source>
</evidence>
<name>A0A0G1N1C0_9BACT</name>
<evidence type="ECO:0000313" key="2">
    <source>
        <dbReference type="EMBL" id="KKU14117.1"/>
    </source>
</evidence>
<keyword evidence="1" id="KW-0472">Membrane</keyword>
<dbReference type="AlphaFoldDB" id="A0A0G1N1C0"/>
<feature type="transmembrane region" description="Helical" evidence="1">
    <location>
        <begin position="28"/>
        <end position="45"/>
    </location>
</feature>
<feature type="transmembrane region" description="Helical" evidence="1">
    <location>
        <begin position="107"/>
        <end position="128"/>
    </location>
</feature>
<protein>
    <recommendedName>
        <fullName evidence="4">O-antigen polymerase</fullName>
    </recommendedName>
</protein>
<feature type="transmembrane region" description="Helical" evidence="1">
    <location>
        <begin position="168"/>
        <end position="187"/>
    </location>
</feature>
<proteinExistence type="predicted"/>
<feature type="transmembrane region" description="Helical" evidence="1">
    <location>
        <begin position="463"/>
        <end position="480"/>
    </location>
</feature>
<feature type="transmembrane region" description="Helical" evidence="1">
    <location>
        <begin position="50"/>
        <end position="68"/>
    </location>
</feature>
<accession>A0A0G1N1C0</accession>
<feature type="transmembrane region" description="Helical" evidence="1">
    <location>
        <begin position="438"/>
        <end position="457"/>
    </location>
</feature>
<dbReference type="Proteomes" id="UP000034911">
    <property type="component" value="Unassembled WGS sequence"/>
</dbReference>
<feature type="transmembrane region" description="Helical" evidence="1">
    <location>
        <begin position="140"/>
        <end position="156"/>
    </location>
</feature>
<feature type="transmembrane region" description="Helical" evidence="1">
    <location>
        <begin position="402"/>
        <end position="426"/>
    </location>
</feature>